<feature type="transmembrane region" description="Helical" evidence="1">
    <location>
        <begin position="43"/>
        <end position="75"/>
    </location>
</feature>
<keyword evidence="1" id="KW-0472">Membrane</keyword>
<dbReference type="Proteomes" id="UP000805614">
    <property type="component" value="Unassembled WGS sequence"/>
</dbReference>
<dbReference type="EMBL" id="JABVEC010000016">
    <property type="protein sequence ID" value="MBC6467953.1"/>
    <property type="molecule type" value="Genomic_DNA"/>
</dbReference>
<keyword evidence="3" id="KW-1185">Reference proteome</keyword>
<evidence type="ECO:0008006" key="4">
    <source>
        <dbReference type="Google" id="ProtNLM"/>
    </source>
</evidence>
<comment type="caution">
    <text evidence="2">The sequence shown here is derived from an EMBL/GenBank/DDBJ whole genome shotgun (WGS) entry which is preliminary data.</text>
</comment>
<evidence type="ECO:0000313" key="2">
    <source>
        <dbReference type="EMBL" id="MBC6467953.1"/>
    </source>
</evidence>
<keyword evidence="1" id="KW-1133">Transmembrane helix</keyword>
<sequence length="100" mass="10244">MRSLRIAGGVEAASLAVLLVNLFTVHAQVITSLGGPLHGTAYLVVIAITLLTPAAASTGARALALVPGIGGLLALRRIRRHTRRCARGPARSGTSPRTTA</sequence>
<dbReference type="RefSeq" id="WP_187244973.1">
    <property type="nucleotide sequence ID" value="NZ_BAAAOK010000037.1"/>
</dbReference>
<keyword evidence="1" id="KW-0812">Transmembrane</keyword>
<proteinExistence type="predicted"/>
<reference evidence="2 3" key="1">
    <citation type="submission" date="2020-06" db="EMBL/GenBank/DDBJ databases">
        <title>Actinomadura xiongansis sp. nov., isolated from soil of Baiyangdian.</title>
        <authorList>
            <person name="Zhang X."/>
        </authorList>
    </citation>
    <scope>NUCLEOTIDE SEQUENCE [LARGE SCALE GENOMIC DNA]</scope>
    <source>
        <strain evidence="2 3">HBUM206468</strain>
    </source>
</reference>
<gene>
    <name evidence="2" type="ORF">HKK74_20995</name>
</gene>
<organism evidence="2 3">
    <name type="scientific">Actinomadura alba</name>
    <dbReference type="NCBI Taxonomy" id="406431"/>
    <lineage>
        <taxon>Bacteria</taxon>
        <taxon>Bacillati</taxon>
        <taxon>Actinomycetota</taxon>
        <taxon>Actinomycetes</taxon>
        <taxon>Streptosporangiales</taxon>
        <taxon>Thermomonosporaceae</taxon>
        <taxon>Actinomadura</taxon>
    </lineage>
</organism>
<evidence type="ECO:0000256" key="1">
    <source>
        <dbReference type="SAM" id="Phobius"/>
    </source>
</evidence>
<protein>
    <recommendedName>
        <fullName evidence="4">DUF3817 domain-containing protein</fullName>
    </recommendedName>
</protein>
<accession>A0ABR7LU66</accession>
<evidence type="ECO:0000313" key="3">
    <source>
        <dbReference type="Proteomes" id="UP000805614"/>
    </source>
</evidence>
<name>A0ABR7LU66_9ACTN</name>